<protein>
    <submittedName>
        <fullName evidence="1">Uncharacterized protein</fullName>
    </submittedName>
</protein>
<sequence length="112" mass="11841">MSGVTDADVDSLCLPSLQHATEGGVDVCTPVVEGNGQVVGTEPRALGARGGDPLSHLLPWGGPSGFEPASSQDLLRVALSGEGRESNLRLRYQELMPLTTEGREYPRRLVVS</sequence>
<reference evidence="1" key="1">
    <citation type="submission" date="2021-01" db="EMBL/GenBank/DDBJ databases">
        <authorList>
            <person name="Corre E."/>
            <person name="Pelletier E."/>
            <person name="Niang G."/>
            <person name="Scheremetjew M."/>
            <person name="Finn R."/>
            <person name="Kale V."/>
            <person name="Holt S."/>
            <person name="Cochrane G."/>
            <person name="Meng A."/>
            <person name="Brown T."/>
            <person name="Cohen L."/>
        </authorList>
    </citation>
    <scope>NUCLEOTIDE SEQUENCE</scope>
    <source>
        <strain evidence="1">CCMP1594</strain>
    </source>
</reference>
<evidence type="ECO:0000313" key="1">
    <source>
        <dbReference type="EMBL" id="CAE0819590.1"/>
    </source>
</evidence>
<dbReference type="EMBL" id="HBJA01088326">
    <property type="protein sequence ID" value="CAE0819590.1"/>
    <property type="molecule type" value="Transcribed_RNA"/>
</dbReference>
<organism evidence="1">
    <name type="scientific">Eutreptiella gymnastica</name>
    <dbReference type="NCBI Taxonomy" id="73025"/>
    <lineage>
        <taxon>Eukaryota</taxon>
        <taxon>Discoba</taxon>
        <taxon>Euglenozoa</taxon>
        <taxon>Euglenida</taxon>
        <taxon>Spirocuta</taxon>
        <taxon>Euglenophyceae</taxon>
        <taxon>Eutreptiales</taxon>
        <taxon>Eutreptiaceae</taxon>
        <taxon>Eutreptiella</taxon>
    </lineage>
</organism>
<dbReference type="AlphaFoldDB" id="A0A7S4LC49"/>
<accession>A0A7S4LC49</accession>
<name>A0A7S4LC49_9EUGL</name>
<gene>
    <name evidence="1" type="ORF">EGYM00163_LOCUS30760</name>
</gene>
<proteinExistence type="predicted"/>